<dbReference type="EMBL" id="BARS01021714">
    <property type="protein sequence ID" value="GAG06778.1"/>
    <property type="molecule type" value="Genomic_DNA"/>
</dbReference>
<keyword evidence="1" id="KW-0732">Signal</keyword>
<dbReference type="GO" id="GO:0005509">
    <property type="term" value="F:calcium ion binding"/>
    <property type="evidence" value="ECO:0007669"/>
    <property type="project" value="InterPro"/>
</dbReference>
<feature type="compositionally biased region" description="Polar residues" evidence="2">
    <location>
        <begin position="9"/>
        <end position="21"/>
    </location>
</feature>
<feature type="region of interest" description="Disordered" evidence="2">
    <location>
        <begin position="1"/>
        <end position="22"/>
    </location>
</feature>
<organism evidence="3">
    <name type="scientific">marine sediment metagenome</name>
    <dbReference type="NCBI Taxonomy" id="412755"/>
    <lineage>
        <taxon>unclassified sequences</taxon>
        <taxon>metagenomes</taxon>
        <taxon>ecological metagenomes</taxon>
    </lineage>
</organism>
<feature type="region of interest" description="Disordered" evidence="2">
    <location>
        <begin position="117"/>
        <end position="153"/>
    </location>
</feature>
<evidence type="ECO:0000256" key="2">
    <source>
        <dbReference type="SAM" id="MobiDB-lite"/>
    </source>
</evidence>
<dbReference type="AlphaFoldDB" id="X0V2M9"/>
<name>X0V2M9_9ZZZZ</name>
<protein>
    <submittedName>
        <fullName evidence="3">Uncharacterized protein</fullName>
    </submittedName>
</protein>
<dbReference type="PROSITE" id="PS00018">
    <property type="entry name" value="EF_HAND_1"/>
    <property type="match status" value="1"/>
</dbReference>
<proteinExistence type="predicted"/>
<dbReference type="InterPro" id="IPR003367">
    <property type="entry name" value="Thrombospondin_3-like_rpt"/>
</dbReference>
<comment type="caution">
    <text evidence="3">The sequence shown here is derived from an EMBL/GenBank/DDBJ whole genome shotgun (WGS) entry which is preliminary data.</text>
</comment>
<dbReference type="GO" id="GO:0007155">
    <property type="term" value="P:cell adhesion"/>
    <property type="evidence" value="ECO:0007669"/>
    <property type="project" value="InterPro"/>
</dbReference>
<feature type="non-terminal residue" evidence="3">
    <location>
        <position position="271"/>
    </location>
</feature>
<sequence>MLKGVIDTGSGTVNRVTSPATPGSYMVQARTQSLRDADGDGIENKFDTCAWAANTDDPYSTNGIDIDMLDPVCDPAPGAKNDDQDGDGYLNAQDYCPLVANSLPGGETDSENTVPYNTGAPDGGPRQDQIGDDCDGVVHTGPPGPGYNPSGLGNPTVSDGLYFNAIHVDSVTITGGGVVDDDEDGWGSDTDTDDWDHYNPGQMTHTPMDSAGIFVPPTTDTDEDGFSNLDEWYMGVDPGNHCPLFPGQHDAWPPDFDMNRVINVIDVFDLQ</sequence>
<evidence type="ECO:0000313" key="3">
    <source>
        <dbReference type="EMBL" id="GAG06778.1"/>
    </source>
</evidence>
<dbReference type="InterPro" id="IPR018247">
    <property type="entry name" value="EF_Hand_1_Ca_BS"/>
</dbReference>
<dbReference type="Pfam" id="PF02412">
    <property type="entry name" value="TSP_3"/>
    <property type="match status" value="2"/>
</dbReference>
<gene>
    <name evidence="3" type="ORF">S01H1_34830</name>
</gene>
<evidence type="ECO:0000256" key="1">
    <source>
        <dbReference type="ARBA" id="ARBA00022729"/>
    </source>
</evidence>
<dbReference type="InterPro" id="IPR028974">
    <property type="entry name" value="TSP_type-3_rpt"/>
</dbReference>
<accession>X0V2M9</accession>
<dbReference type="Gene3D" id="4.10.1080.10">
    <property type="entry name" value="TSP type-3 repeat"/>
    <property type="match status" value="1"/>
</dbReference>
<reference evidence="3" key="1">
    <citation type="journal article" date="2014" name="Front. Microbiol.">
        <title>High frequency of phylogenetically diverse reductive dehalogenase-homologous genes in deep subseafloor sedimentary metagenomes.</title>
        <authorList>
            <person name="Kawai M."/>
            <person name="Futagami T."/>
            <person name="Toyoda A."/>
            <person name="Takaki Y."/>
            <person name="Nishi S."/>
            <person name="Hori S."/>
            <person name="Arai W."/>
            <person name="Tsubouchi T."/>
            <person name="Morono Y."/>
            <person name="Uchiyama I."/>
            <person name="Ito T."/>
            <person name="Fujiyama A."/>
            <person name="Inagaki F."/>
            <person name="Takami H."/>
        </authorList>
    </citation>
    <scope>NUCLEOTIDE SEQUENCE</scope>
    <source>
        <strain evidence="3">Expedition CK06-06</strain>
    </source>
</reference>